<organism evidence="2 3">
    <name type="scientific">Meloidogyne enterolobii</name>
    <name type="common">Root-knot nematode worm</name>
    <name type="synonym">Meloidogyne mayaguensis</name>
    <dbReference type="NCBI Taxonomy" id="390850"/>
    <lineage>
        <taxon>Eukaryota</taxon>
        <taxon>Metazoa</taxon>
        <taxon>Ecdysozoa</taxon>
        <taxon>Nematoda</taxon>
        <taxon>Chromadorea</taxon>
        <taxon>Rhabditida</taxon>
        <taxon>Tylenchina</taxon>
        <taxon>Tylenchomorpha</taxon>
        <taxon>Tylenchoidea</taxon>
        <taxon>Meloidogynidae</taxon>
        <taxon>Meloidogyninae</taxon>
        <taxon>Meloidogyne</taxon>
    </lineage>
</organism>
<protein>
    <recommendedName>
        <fullName evidence="1">F-box domain-containing protein</fullName>
    </recommendedName>
</protein>
<comment type="caution">
    <text evidence="2">The sequence shown here is derived from an EMBL/GenBank/DDBJ whole genome shotgun (WGS) entry which is preliminary data.</text>
</comment>
<evidence type="ECO:0000259" key="1">
    <source>
        <dbReference type="PROSITE" id="PS50181"/>
    </source>
</evidence>
<dbReference type="InterPro" id="IPR001810">
    <property type="entry name" value="F-box_dom"/>
</dbReference>
<evidence type="ECO:0000313" key="2">
    <source>
        <dbReference type="EMBL" id="CAD2189376.1"/>
    </source>
</evidence>
<reference evidence="2 3" key="1">
    <citation type="submission" date="2020-08" db="EMBL/GenBank/DDBJ databases">
        <authorList>
            <person name="Koutsovoulos G."/>
            <person name="Danchin GJ E."/>
        </authorList>
    </citation>
    <scope>NUCLEOTIDE SEQUENCE [LARGE SCALE GENOMIC DNA]</scope>
</reference>
<dbReference type="InterPro" id="IPR036047">
    <property type="entry name" value="F-box-like_dom_sf"/>
</dbReference>
<proteinExistence type="predicted"/>
<name>A0A6V7WRD0_MELEN</name>
<dbReference type="Pfam" id="PF12937">
    <property type="entry name" value="F-box-like"/>
    <property type="match status" value="1"/>
</dbReference>
<feature type="domain" description="F-box" evidence="1">
    <location>
        <begin position="1"/>
        <end position="51"/>
    </location>
</feature>
<gene>
    <name evidence="2" type="ORF">MENT_LOCUS42094</name>
</gene>
<dbReference type="PROSITE" id="PS50181">
    <property type="entry name" value="FBOX"/>
    <property type="match status" value="1"/>
</dbReference>
<accession>A0A6V7WRD0</accession>
<dbReference type="AlphaFoldDB" id="A0A6V7WRD0"/>
<dbReference type="Gene3D" id="1.20.1280.50">
    <property type="match status" value="1"/>
</dbReference>
<sequence>MLYSLPTEIKLYIFKFLNYQDLCSMKQTNLHFRDFIVKFEEELAREKFYKISIEYLNQSKQVPHKLIKLKVGNFDFSLKNKQLEEKWENGLENPILLFLPRDLNNVICLNKGRIFI</sequence>
<dbReference type="EMBL" id="CAJEWN010000745">
    <property type="protein sequence ID" value="CAD2189376.1"/>
    <property type="molecule type" value="Genomic_DNA"/>
</dbReference>
<dbReference type="SUPFAM" id="SSF81383">
    <property type="entry name" value="F-box domain"/>
    <property type="match status" value="1"/>
</dbReference>
<dbReference type="Proteomes" id="UP000580250">
    <property type="component" value="Unassembled WGS sequence"/>
</dbReference>
<evidence type="ECO:0000313" key="3">
    <source>
        <dbReference type="Proteomes" id="UP000580250"/>
    </source>
</evidence>